<evidence type="ECO:0000256" key="1">
    <source>
        <dbReference type="SAM" id="MobiDB-lite"/>
    </source>
</evidence>
<feature type="compositionally biased region" description="Basic and acidic residues" evidence="1">
    <location>
        <begin position="45"/>
        <end position="64"/>
    </location>
</feature>
<evidence type="ECO:0000313" key="3">
    <source>
        <dbReference type="Proteomes" id="UP000594638"/>
    </source>
</evidence>
<feature type="compositionally biased region" description="Basic and acidic residues" evidence="1">
    <location>
        <begin position="19"/>
        <end position="38"/>
    </location>
</feature>
<comment type="caution">
    <text evidence="2">The sequence shown here is derived from an EMBL/GenBank/DDBJ whole genome shotgun (WGS) entry which is preliminary data.</text>
</comment>
<keyword evidence="3" id="KW-1185">Reference proteome</keyword>
<accession>A0A8S0Q7I1</accession>
<dbReference type="Proteomes" id="UP000594638">
    <property type="component" value="Unassembled WGS sequence"/>
</dbReference>
<evidence type="ECO:0000313" key="2">
    <source>
        <dbReference type="EMBL" id="CAA2962789.1"/>
    </source>
</evidence>
<protein>
    <submittedName>
        <fullName evidence="2">Uncharacterized protein</fullName>
    </submittedName>
</protein>
<dbReference type="EMBL" id="CACTIH010001612">
    <property type="protein sequence ID" value="CAA2962789.1"/>
    <property type="molecule type" value="Genomic_DNA"/>
</dbReference>
<gene>
    <name evidence="2" type="ORF">OLEA9_A002596</name>
</gene>
<dbReference type="Gramene" id="OE9A002596T1">
    <property type="protein sequence ID" value="OE9A002596C1"/>
    <property type="gene ID" value="OE9A002596"/>
</dbReference>
<proteinExistence type="predicted"/>
<reference evidence="2 3" key="1">
    <citation type="submission" date="2019-12" db="EMBL/GenBank/DDBJ databases">
        <authorList>
            <person name="Alioto T."/>
            <person name="Alioto T."/>
            <person name="Gomez Garrido J."/>
        </authorList>
    </citation>
    <scope>NUCLEOTIDE SEQUENCE [LARGE SCALE GENOMIC DNA]</scope>
</reference>
<dbReference type="AlphaFoldDB" id="A0A8S0Q7I1"/>
<feature type="compositionally biased region" description="Polar residues" evidence="1">
    <location>
        <begin position="90"/>
        <end position="100"/>
    </location>
</feature>
<name>A0A8S0Q7I1_OLEEU</name>
<sequence>MSNKEELSGLEILLKEVLTECKKTPKDDDKGTDNKEMTDPNPNQEIDKSTTDKGKPDSFEDKSATVKATADPSPNEAEGIQTAKRGIEASTDTGSDAMNKTSKRQRTEVTAPNTISIDEITGHFYKNKMARFKGTKRGFSITRVLGINEAIQQRGAMQTYLRAQ</sequence>
<feature type="region of interest" description="Disordered" evidence="1">
    <location>
        <begin position="19"/>
        <end position="108"/>
    </location>
</feature>
<feature type="non-terminal residue" evidence="2">
    <location>
        <position position="164"/>
    </location>
</feature>
<organism evidence="2 3">
    <name type="scientific">Olea europaea subsp. europaea</name>
    <dbReference type="NCBI Taxonomy" id="158383"/>
    <lineage>
        <taxon>Eukaryota</taxon>
        <taxon>Viridiplantae</taxon>
        <taxon>Streptophyta</taxon>
        <taxon>Embryophyta</taxon>
        <taxon>Tracheophyta</taxon>
        <taxon>Spermatophyta</taxon>
        <taxon>Magnoliopsida</taxon>
        <taxon>eudicotyledons</taxon>
        <taxon>Gunneridae</taxon>
        <taxon>Pentapetalae</taxon>
        <taxon>asterids</taxon>
        <taxon>lamiids</taxon>
        <taxon>Lamiales</taxon>
        <taxon>Oleaceae</taxon>
        <taxon>Oleeae</taxon>
        <taxon>Olea</taxon>
    </lineage>
</organism>